<keyword evidence="1" id="KW-0812">Transmembrane</keyword>
<name>A0A1H9CTJ3_9RHOB</name>
<organism evidence="2 3">
    <name type="scientific">Thalassovita taeanensis</name>
    <dbReference type="NCBI Taxonomy" id="657014"/>
    <lineage>
        <taxon>Bacteria</taxon>
        <taxon>Pseudomonadati</taxon>
        <taxon>Pseudomonadota</taxon>
        <taxon>Alphaproteobacteria</taxon>
        <taxon>Rhodobacterales</taxon>
        <taxon>Roseobacteraceae</taxon>
        <taxon>Thalassovita</taxon>
    </lineage>
</organism>
<evidence type="ECO:0000313" key="3">
    <source>
        <dbReference type="Proteomes" id="UP000198634"/>
    </source>
</evidence>
<evidence type="ECO:0000313" key="2">
    <source>
        <dbReference type="EMBL" id="SEQ03913.1"/>
    </source>
</evidence>
<dbReference type="EMBL" id="FOEP01000003">
    <property type="protein sequence ID" value="SEQ03913.1"/>
    <property type="molecule type" value="Genomic_DNA"/>
</dbReference>
<dbReference type="OrthoDB" id="7875801at2"/>
<dbReference type="STRING" id="657014.SAMN04488092_103366"/>
<protein>
    <recommendedName>
        <fullName evidence="4">50S ribosomal protein L35</fullName>
    </recommendedName>
</protein>
<reference evidence="2 3" key="1">
    <citation type="submission" date="2016-10" db="EMBL/GenBank/DDBJ databases">
        <authorList>
            <person name="de Groot N.N."/>
        </authorList>
    </citation>
    <scope>NUCLEOTIDE SEQUENCE [LARGE SCALE GENOMIC DNA]</scope>
    <source>
        <strain evidence="2 3">DSM 22007</strain>
    </source>
</reference>
<keyword evidence="1" id="KW-0472">Membrane</keyword>
<evidence type="ECO:0000256" key="1">
    <source>
        <dbReference type="SAM" id="Phobius"/>
    </source>
</evidence>
<accession>A0A1H9CTJ3</accession>
<keyword evidence="3" id="KW-1185">Reference proteome</keyword>
<dbReference type="AlphaFoldDB" id="A0A1H9CTJ3"/>
<proteinExistence type="predicted"/>
<dbReference type="RefSeq" id="WP_090269058.1">
    <property type="nucleotide sequence ID" value="NZ_FOEP01000003.1"/>
</dbReference>
<evidence type="ECO:0008006" key="4">
    <source>
        <dbReference type="Google" id="ProtNLM"/>
    </source>
</evidence>
<keyword evidence="1" id="KW-1133">Transmembrane helix</keyword>
<sequence>MDTDLIFVVGLVLAAFSIPSIVSAWSERRVPRTAAIVVVVGCAMIVWALTQKPGGYRLEQVPDVIVGVIGRLIN</sequence>
<feature type="transmembrane region" description="Helical" evidence="1">
    <location>
        <begin position="34"/>
        <end position="50"/>
    </location>
</feature>
<gene>
    <name evidence="2" type="ORF">SAMN04488092_103366</name>
</gene>
<dbReference type="Proteomes" id="UP000198634">
    <property type="component" value="Unassembled WGS sequence"/>
</dbReference>